<feature type="transmembrane region" description="Helical" evidence="5">
    <location>
        <begin position="136"/>
        <end position="153"/>
    </location>
</feature>
<dbReference type="GO" id="GO:0005886">
    <property type="term" value="C:plasma membrane"/>
    <property type="evidence" value="ECO:0007669"/>
    <property type="project" value="TreeGrafter"/>
</dbReference>
<sequence>MALEHVSSQRLHSETKADDSIKVDVTDDVDFVAYYERASGRLVVDPEQAKVEFGEVMASRLKLSPDGSKVLWPQPADDPNDPQNWTDFRKTVHLIIITMSAVVPDFDSGIGIASIFGLAQTYDTTSGVINDLTSNWSIFLLGWGGIFWVMLMRRYGRLPVLFWSQLFAFAFLIGTTLAPNLATFAGMRCLTAFFGQVVMLSMPALQHLPTSKGLYVVTDIFPFHLQARKLNIWTSGFVLSPYLSPFVFGFLVARVSWRWAYAIGSFYSAIVLFLIVFFMEETMYDRHLASKPLEISTGLQYRFETLIGITGYKMAKYRPRWPEVLLASLDVVWRPQFFFVVLFEALVFGFSIGVNVSVSVSTCSNKLIDFCRRQMLSSWDLLLPSDLASTNMPWLERMRLQLQVFSIYEVAVLLGEFIGRYINEFIMDLHIRKNGGFFEAESRLWTCYLAMPLYICGFLTLGAGIQNLSEAALIMGWGIAIVAITLNTVAVYAYCNDCFPRRAGEVSALLNLARSLGGFAVAYFQVPWATKSGGLMVFGVEAAQVISLDTLEESDDFYRLVIAMFFIAVPMTQLKGSYFRARYAL</sequence>
<dbReference type="PANTHER" id="PTHR23502:SF22">
    <property type="entry name" value="MAJOR FACILITATOR SUPERFAMILY (MFS) PROFILE DOMAIN-CONTAINING PROTEIN"/>
    <property type="match status" value="1"/>
</dbReference>
<feature type="transmembrane region" description="Helical" evidence="5">
    <location>
        <begin position="230"/>
        <end position="253"/>
    </location>
</feature>
<dbReference type="GeneID" id="64703274"/>
<dbReference type="Gene3D" id="1.20.1250.20">
    <property type="entry name" value="MFS general substrate transporter like domains"/>
    <property type="match status" value="1"/>
</dbReference>
<evidence type="ECO:0000313" key="7">
    <source>
        <dbReference type="Proteomes" id="UP000823399"/>
    </source>
</evidence>
<keyword evidence="3 5" id="KW-1133">Transmembrane helix</keyword>
<dbReference type="InterPro" id="IPR011701">
    <property type="entry name" value="MFS"/>
</dbReference>
<dbReference type="AlphaFoldDB" id="A0A9P7JYU1"/>
<keyword evidence="4 5" id="KW-0472">Membrane</keyword>
<comment type="caution">
    <text evidence="6">The sequence shown here is derived from an EMBL/GenBank/DDBJ whole genome shotgun (WGS) entry which is preliminary data.</text>
</comment>
<feature type="transmembrane region" description="Helical" evidence="5">
    <location>
        <begin position="259"/>
        <end position="279"/>
    </location>
</feature>
<comment type="subcellular location">
    <subcellularLocation>
        <location evidence="1">Membrane</location>
        <topology evidence="1">Multi-pass membrane protein</topology>
    </subcellularLocation>
</comment>
<keyword evidence="7" id="KW-1185">Reference proteome</keyword>
<reference evidence="6" key="1">
    <citation type="journal article" date="2020" name="New Phytol.">
        <title>Comparative genomics reveals dynamic genome evolution in host specialist ectomycorrhizal fungi.</title>
        <authorList>
            <person name="Lofgren L.A."/>
            <person name="Nguyen N.H."/>
            <person name="Vilgalys R."/>
            <person name="Ruytinx J."/>
            <person name="Liao H.L."/>
            <person name="Branco S."/>
            <person name="Kuo A."/>
            <person name="LaButti K."/>
            <person name="Lipzen A."/>
            <person name="Andreopoulos W."/>
            <person name="Pangilinan J."/>
            <person name="Riley R."/>
            <person name="Hundley H."/>
            <person name="Na H."/>
            <person name="Barry K."/>
            <person name="Grigoriev I.V."/>
            <person name="Stajich J.E."/>
            <person name="Kennedy P.G."/>
        </authorList>
    </citation>
    <scope>NUCLEOTIDE SEQUENCE</scope>
    <source>
        <strain evidence="6">FC423</strain>
    </source>
</reference>
<accession>A0A9P7JYU1</accession>
<evidence type="ECO:0000256" key="4">
    <source>
        <dbReference type="ARBA" id="ARBA00023136"/>
    </source>
</evidence>
<feature type="transmembrane region" description="Helical" evidence="5">
    <location>
        <begin position="337"/>
        <end position="358"/>
    </location>
</feature>
<evidence type="ECO:0000256" key="3">
    <source>
        <dbReference type="ARBA" id="ARBA00022989"/>
    </source>
</evidence>
<organism evidence="6 7">
    <name type="scientific">Suillus discolor</name>
    <dbReference type="NCBI Taxonomy" id="1912936"/>
    <lineage>
        <taxon>Eukaryota</taxon>
        <taxon>Fungi</taxon>
        <taxon>Dikarya</taxon>
        <taxon>Basidiomycota</taxon>
        <taxon>Agaricomycotina</taxon>
        <taxon>Agaricomycetes</taxon>
        <taxon>Agaricomycetidae</taxon>
        <taxon>Boletales</taxon>
        <taxon>Suillineae</taxon>
        <taxon>Suillaceae</taxon>
        <taxon>Suillus</taxon>
    </lineage>
</organism>
<feature type="transmembrane region" description="Helical" evidence="5">
    <location>
        <begin position="444"/>
        <end position="465"/>
    </location>
</feature>
<evidence type="ECO:0000313" key="6">
    <source>
        <dbReference type="EMBL" id="KAG2116662.1"/>
    </source>
</evidence>
<proteinExistence type="predicted"/>
<evidence type="ECO:0000256" key="5">
    <source>
        <dbReference type="SAM" id="Phobius"/>
    </source>
</evidence>
<feature type="transmembrane region" description="Helical" evidence="5">
    <location>
        <begin position="160"/>
        <end position="179"/>
    </location>
</feature>
<feature type="transmembrane region" description="Helical" evidence="5">
    <location>
        <begin position="557"/>
        <end position="574"/>
    </location>
</feature>
<keyword evidence="2 5" id="KW-0812">Transmembrane</keyword>
<gene>
    <name evidence="6" type="ORF">F5147DRAFT_769029</name>
</gene>
<name>A0A9P7JYU1_9AGAM</name>
<dbReference type="InterPro" id="IPR036259">
    <property type="entry name" value="MFS_trans_sf"/>
</dbReference>
<evidence type="ECO:0000256" key="2">
    <source>
        <dbReference type="ARBA" id="ARBA00022692"/>
    </source>
</evidence>
<dbReference type="PANTHER" id="PTHR23502">
    <property type="entry name" value="MAJOR FACILITATOR SUPERFAMILY"/>
    <property type="match status" value="1"/>
</dbReference>
<dbReference type="RefSeq" id="XP_041297761.1">
    <property type="nucleotide sequence ID" value="XM_041441015.1"/>
</dbReference>
<dbReference type="GO" id="GO:0022857">
    <property type="term" value="F:transmembrane transporter activity"/>
    <property type="evidence" value="ECO:0007669"/>
    <property type="project" value="InterPro"/>
</dbReference>
<dbReference type="EMBL" id="JABBWM010000006">
    <property type="protein sequence ID" value="KAG2116662.1"/>
    <property type="molecule type" value="Genomic_DNA"/>
</dbReference>
<dbReference type="SUPFAM" id="SSF103473">
    <property type="entry name" value="MFS general substrate transporter"/>
    <property type="match status" value="1"/>
</dbReference>
<evidence type="ECO:0000256" key="1">
    <source>
        <dbReference type="ARBA" id="ARBA00004141"/>
    </source>
</evidence>
<feature type="transmembrane region" description="Helical" evidence="5">
    <location>
        <begin position="94"/>
        <end position="116"/>
    </location>
</feature>
<protein>
    <submittedName>
        <fullName evidence="6">MFS general substrate transporter</fullName>
    </submittedName>
</protein>
<feature type="transmembrane region" description="Helical" evidence="5">
    <location>
        <begin position="471"/>
        <end position="494"/>
    </location>
</feature>
<dbReference type="OrthoDB" id="2533084at2759"/>
<dbReference type="Proteomes" id="UP000823399">
    <property type="component" value="Unassembled WGS sequence"/>
</dbReference>
<dbReference type="Pfam" id="PF07690">
    <property type="entry name" value="MFS_1"/>
    <property type="match status" value="1"/>
</dbReference>
<feature type="transmembrane region" description="Helical" evidence="5">
    <location>
        <begin position="506"/>
        <end position="526"/>
    </location>
</feature>